<name>A0A6B1G1H9_9CHLR</name>
<dbReference type="InterPro" id="IPR037143">
    <property type="entry name" value="4-PPantetheinyl_Trfase_dom_sf"/>
</dbReference>
<comment type="function">
    <text evidence="8">Transfers the 4'-phosphopantetheine moiety from coenzyme A to a Ser of acyl-carrier-protein.</text>
</comment>
<dbReference type="NCBIfam" id="NF000832">
    <property type="entry name" value="PRK00070.3-2"/>
    <property type="match status" value="1"/>
</dbReference>
<evidence type="ECO:0000256" key="5">
    <source>
        <dbReference type="ARBA" id="ARBA00022842"/>
    </source>
</evidence>
<keyword evidence="3 8" id="KW-0479">Metal-binding</keyword>
<keyword evidence="8" id="KW-0963">Cytoplasm</keyword>
<evidence type="ECO:0000256" key="3">
    <source>
        <dbReference type="ARBA" id="ARBA00022723"/>
    </source>
</evidence>
<comment type="cofactor">
    <cofactor evidence="8">
        <name>Mg(2+)</name>
        <dbReference type="ChEBI" id="CHEBI:18420"/>
    </cofactor>
</comment>
<proteinExistence type="inferred from homology"/>
<accession>A0A6B1G1H9</accession>
<comment type="similarity">
    <text evidence="8">Belongs to the P-Pant transferase superfamily. AcpS family.</text>
</comment>
<evidence type="ECO:0000256" key="2">
    <source>
        <dbReference type="ARBA" id="ARBA00022679"/>
    </source>
</evidence>
<keyword evidence="2 8" id="KW-0808">Transferase</keyword>
<feature type="domain" description="4'-phosphopantetheinyl transferase" evidence="9">
    <location>
        <begin position="6"/>
        <end position="118"/>
    </location>
</feature>
<dbReference type="AlphaFoldDB" id="A0A6B1G1H9"/>
<evidence type="ECO:0000256" key="4">
    <source>
        <dbReference type="ARBA" id="ARBA00022832"/>
    </source>
</evidence>
<dbReference type="Pfam" id="PF01648">
    <property type="entry name" value="ACPS"/>
    <property type="match status" value="1"/>
</dbReference>
<comment type="catalytic activity">
    <reaction evidence="8">
        <text>apo-[ACP] + CoA = holo-[ACP] + adenosine 3',5'-bisphosphate + H(+)</text>
        <dbReference type="Rhea" id="RHEA:12068"/>
        <dbReference type="Rhea" id="RHEA-COMP:9685"/>
        <dbReference type="Rhea" id="RHEA-COMP:9690"/>
        <dbReference type="ChEBI" id="CHEBI:15378"/>
        <dbReference type="ChEBI" id="CHEBI:29999"/>
        <dbReference type="ChEBI" id="CHEBI:57287"/>
        <dbReference type="ChEBI" id="CHEBI:58343"/>
        <dbReference type="ChEBI" id="CHEBI:64479"/>
        <dbReference type="EC" id="2.7.8.7"/>
    </reaction>
</comment>
<dbReference type="InterPro" id="IPR008278">
    <property type="entry name" value="4-PPantetheinyl_Trfase_dom"/>
</dbReference>
<evidence type="ECO:0000313" key="10">
    <source>
        <dbReference type="EMBL" id="MYH62168.1"/>
    </source>
</evidence>
<dbReference type="GO" id="GO:0005737">
    <property type="term" value="C:cytoplasm"/>
    <property type="evidence" value="ECO:0007669"/>
    <property type="project" value="UniProtKB-SubCell"/>
</dbReference>
<dbReference type="GO" id="GO:0000287">
    <property type="term" value="F:magnesium ion binding"/>
    <property type="evidence" value="ECO:0007669"/>
    <property type="project" value="UniProtKB-UniRule"/>
</dbReference>
<organism evidence="10">
    <name type="scientific">Caldilineaceae bacterium SB0675_bin_29</name>
    <dbReference type="NCBI Taxonomy" id="2605266"/>
    <lineage>
        <taxon>Bacteria</taxon>
        <taxon>Bacillati</taxon>
        <taxon>Chloroflexota</taxon>
        <taxon>Caldilineae</taxon>
        <taxon>Caldilineales</taxon>
        <taxon>Caldilineaceae</taxon>
    </lineage>
</organism>
<dbReference type="InterPro" id="IPR004568">
    <property type="entry name" value="Ppantetheine-prot_Trfase_dom"/>
</dbReference>
<dbReference type="EMBL" id="VYDA01000381">
    <property type="protein sequence ID" value="MYH62168.1"/>
    <property type="molecule type" value="Genomic_DNA"/>
</dbReference>
<dbReference type="SUPFAM" id="SSF56214">
    <property type="entry name" value="4'-phosphopantetheinyl transferase"/>
    <property type="match status" value="1"/>
</dbReference>
<dbReference type="GO" id="GO:0008897">
    <property type="term" value="F:holo-[acyl-carrier-protein] synthase activity"/>
    <property type="evidence" value="ECO:0007669"/>
    <property type="project" value="UniProtKB-UniRule"/>
</dbReference>
<evidence type="ECO:0000256" key="8">
    <source>
        <dbReference type="HAMAP-Rule" id="MF_00101"/>
    </source>
</evidence>
<keyword evidence="1 8" id="KW-0444">Lipid biosynthesis</keyword>
<protein>
    <recommendedName>
        <fullName evidence="8">Holo-[acyl-carrier-protein] synthase</fullName>
        <shortName evidence="8">Holo-ACP synthase</shortName>
        <ecNumber evidence="8">2.7.8.7</ecNumber>
    </recommendedName>
    <alternativeName>
        <fullName evidence="8">4'-phosphopantetheinyl transferase AcpS</fullName>
    </alternativeName>
</protein>
<keyword evidence="4 8" id="KW-0276">Fatty acid metabolism</keyword>
<dbReference type="NCBIfam" id="TIGR00516">
    <property type="entry name" value="acpS"/>
    <property type="match status" value="1"/>
</dbReference>
<sequence length="138" mass="15279">MNLRTGVDIVQIERIRRAISRYEGTAPARKRFLERLYTEAELRHCRNRVESLAARFAAKEAIAKALGTGAWRDGIRWIDLEVVSDTRGAPSVQLHGAAARRAESLGLSNWSVSLSHDDERAIAFVVALGEQAQAPASR</sequence>
<evidence type="ECO:0000256" key="7">
    <source>
        <dbReference type="ARBA" id="ARBA00023160"/>
    </source>
</evidence>
<comment type="subcellular location">
    <subcellularLocation>
        <location evidence="8">Cytoplasm</location>
    </subcellularLocation>
</comment>
<evidence type="ECO:0000259" key="9">
    <source>
        <dbReference type="Pfam" id="PF01648"/>
    </source>
</evidence>
<reference evidence="10" key="1">
    <citation type="submission" date="2019-09" db="EMBL/GenBank/DDBJ databases">
        <title>Characterisation of the sponge microbiome using genome-centric metagenomics.</title>
        <authorList>
            <person name="Engelberts J.P."/>
            <person name="Robbins S.J."/>
            <person name="De Goeij J.M."/>
            <person name="Aranda M."/>
            <person name="Bell S.C."/>
            <person name="Webster N.S."/>
        </authorList>
    </citation>
    <scope>NUCLEOTIDE SEQUENCE</scope>
    <source>
        <strain evidence="10">SB0675_bin_29</strain>
    </source>
</reference>
<dbReference type="GO" id="GO:0006633">
    <property type="term" value="P:fatty acid biosynthetic process"/>
    <property type="evidence" value="ECO:0007669"/>
    <property type="project" value="UniProtKB-UniRule"/>
</dbReference>
<feature type="binding site" evidence="8">
    <location>
        <position position="60"/>
    </location>
    <ligand>
        <name>Mg(2+)</name>
        <dbReference type="ChEBI" id="CHEBI:18420"/>
    </ligand>
</feature>
<evidence type="ECO:0000256" key="1">
    <source>
        <dbReference type="ARBA" id="ARBA00022516"/>
    </source>
</evidence>
<dbReference type="InterPro" id="IPR002582">
    <property type="entry name" value="ACPS"/>
</dbReference>
<keyword evidence="5 8" id="KW-0460">Magnesium</keyword>
<comment type="caution">
    <text evidence="10">The sequence shown here is derived from an EMBL/GenBank/DDBJ whole genome shotgun (WGS) entry which is preliminary data.</text>
</comment>
<keyword evidence="7 8" id="KW-0275">Fatty acid biosynthesis</keyword>
<dbReference type="EC" id="2.7.8.7" evidence="8"/>
<gene>
    <name evidence="8" type="primary">acpS</name>
    <name evidence="10" type="ORF">F4148_10535</name>
</gene>
<dbReference type="NCBIfam" id="TIGR00556">
    <property type="entry name" value="pantethn_trn"/>
    <property type="match status" value="1"/>
</dbReference>
<evidence type="ECO:0000256" key="6">
    <source>
        <dbReference type="ARBA" id="ARBA00023098"/>
    </source>
</evidence>
<dbReference type="HAMAP" id="MF_00101">
    <property type="entry name" value="AcpS"/>
    <property type="match status" value="1"/>
</dbReference>
<feature type="binding site" evidence="8">
    <location>
        <position position="8"/>
    </location>
    <ligand>
        <name>Mg(2+)</name>
        <dbReference type="ChEBI" id="CHEBI:18420"/>
    </ligand>
</feature>
<keyword evidence="6 8" id="KW-0443">Lipid metabolism</keyword>
<dbReference type="Gene3D" id="3.90.470.20">
    <property type="entry name" value="4'-phosphopantetheinyl transferase domain"/>
    <property type="match status" value="1"/>
</dbReference>